<dbReference type="PANTHER" id="PTHR35046">
    <property type="entry name" value="ZINC KNUCKLE (CCHC-TYPE) FAMILY PROTEIN"/>
    <property type="match status" value="1"/>
</dbReference>
<reference evidence="2 3" key="1">
    <citation type="journal article" date="2024" name="G3 (Bethesda)">
        <title>Genome assembly of Hibiscus sabdariffa L. provides insights into metabolisms of medicinal natural products.</title>
        <authorList>
            <person name="Kim T."/>
        </authorList>
    </citation>
    <scope>NUCLEOTIDE SEQUENCE [LARGE SCALE GENOMIC DNA]</scope>
    <source>
        <strain evidence="2">TK-2024</strain>
        <tissue evidence="2">Old leaves</tissue>
    </source>
</reference>
<dbReference type="InterPro" id="IPR056924">
    <property type="entry name" value="SH3_Tf2-1"/>
</dbReference>
<dbReference type="Proteomes" id="UP001472677">
    <property type="component" value="Unassembled WGS sequence"/>
</dbReference>
<feature type="domain" description="Integrase catalytic" evidence="1">
    <location>
        <begin position="39"/>
        <end position="168"/>
    </location>
</feature>
<dbReference type="SUPFAM" id="SSF53098">
    <property type="entry name" value="Ribonuclease H-like"/>
    <property type="match status" value="1"/>
</dbReference>
<gene>
    <name evidence="2" type="ORF">V6N12_069192</name>
</gene>
<dbReference type="Pfam" id="PF24626">
    <property type="entry name" value="SH3_Tf2-1"/>
    <property type="match status" value="1"/>
</dbReference>
<name>A0ABR2FD38_9ROSI</name>
<comment type="caution">
    <text evidence="2">The sequence shown here is derived from an EMBL/GenBank/DDBJ whole genome shotgun (WGS) entry which is preliminary data.</text>
</comment>
<dbReference type="InterPro" id="IPR001584">
    <property type="entry name" value="Integrase_cat-core"/>
</dbReference>
<dbReference type="InterPro" id="IPR036397">
    <property type="entry name" value="RNaseH_sf"/>
</dbReference>
<protein>
    <recommendedName>
        <fullName evidence="1">Integrase catalytic domain-containing protein</fullName>
    </recommendedName>
</protein>
<dbReference type="EMBL" id="JBBPBM010000006">
    <property type="protein sequence ID" value="KAK8578848.1"/>
    <property type="molecule type" value="Genomic_DNA"/>
</dbReference>
<dbReference type="PANTHER" id="PTHR35046:SF9">
    <property type="entry name" value="RNA-DIRECTED DNA POLYMERASE"/>
    <property type="match status" value="1"/>
</dbReference>
<dbReference type="PROSITE" id="PS50994">
    <property type="entry name" value="INTEGRASE"/>
    <property type="match status" value="1"/>
</dbReference>
<evidence type="ECO:0000259" key="1">
    <source>
        <dbReference type="PROSITE" id="PS50994"/>
    </source>
</evidence>
<keyword evidence="3" id="KW-1185">Reference proteome</keyword>
<dbReference type="Gene3D" id="3.30.420.10">
    <property type="entry name" value="Ribonuclease H-like superfamily/Ribonuclease H"/>
    <property type="match status" value="1"/>
</dbReference>
<accession>A0ABR2FD38</accession>
<sequence length="269" mass="31508">MRRDVERVYERCISCKKAKSRLQPHGLYTPLPIPEAPWVDISMDFVLGLPSTQSGKDSVFVVVDRDVVQLHGMPRIIVSDRDAKFLSHLWRTLWNRLGTKLLFSMTCHPQTDGQTKVVNRLLSTMIRAIIQKNLKSWEDCLPHFEFAYNRSTHSATKHSPFEVAYGFNPLTPFDLIPLPNDKFVHVDRKKKAKFVQDLHRKVKENIEKRTEQYANNANKGRKWVIFEPGDWVWVHMRKERFPTQRRSKLLPRGDSPFQVFERINAMPTS</sequence>
<proteinExistence type="predicted"/>
<evidence type="ECO:0000313" key="3">
    <source>
        <dbReference type="Proteomes" id="UP001472677"/>
    </source>
</evidence>
<evidence type="ECO:0000313" key="2">
    <source>
        <dbReference type="EMBL" id="KAK8578848.1"/>
    </source>
</evidence>
<dbReference type="InterPro" id="IPR012337">
    <property type="entry name" value="RNaseH-like_sf"/>
</dbReference>
<organism evidence="2 3">
    <name type="scientific">Hibiscus sabdariffa</name>
    <name type="common">roselle</name>
    <dbReference type="NCBI Taxonomy" id="183260"/>
    <lineage>
        <taxon>Eukaryota</taxon>
        <taxon>Viridiplantae</taxon>
        <taxon>Streptophyta</taxon>
        <taxon>Embryophyta</taxon>
        <taxon>Tracheophyta</taxon>
        <taxon>Spermatophyta</taxon>
        <taxon>Magnoliopsida</taxon>
        <taxon>eudicotyledons</taxon>
        <taxon>Gunneridae</taxon>
        <taxon>Pentapetalae</taxon>
        <taxon>rosids</taxon>
        <taxon>malvids</taxon>
        <taxon>Malvales</taxon>
        <taxon>Malvaceae</taxon>
        <taxon>Malvoideae</taxon>
        <taxon>Hibiscus</taxon>
    </lineage>
</organism>